<feature type="domain" description="AMP-activated protein kinase glycogen-binding" evidence="4">
    <location>
        <begin position="14"/>
        <end position="87"/>
    </location>
</feature>
<evidence type="ECO:0000313" key="6">
    <source>
        <dbReference type="Proteomes" id="UP000094112"/>
    </source>
</evidence>
<protein>
    <recommendedName>
        <fullName evidence="4">AMP-activated protein kinase glycogen-binding domain-containing protein</fullName>
    </recommendedName>
</protein>
<organism evidence="5 6">
    <name type="scientific">Wickerhamomyces anomalus (strain ATCC 58044 / CBS 1984 / NCYC 433 / NRRL Y-366-8)</name>
    <name type="common">Yeast</name>
    <name type="synonym">Hansenula anomala</name>
    <dbReference type="NCBI Taxonomy" id="683960"/>
    <lineage>
        <taxon>Eukaryota</taxon>
        <taxon>Fungi</taxon>
        <taxon>Dikarya</taxon>
        <taxon>Ascomycota</taxon>
        <taxon>Saccharomycotina</taxon>
        <taxon>Saccharomycetes</taxon>
        <taxon>Phaffomycetales</taxon>
        <taxon>Wickerhamomycetaceae</taxon>
        <taxon>Wickerhamomyces</taxon>
    </lineage>
</organism>
<dbReference type="Gene3D" id="2.60.40.10">
    <property type="entry name" value="Immunoglobulins"/>
    <property type="match status" value="1"/>
</dbReference>
<dbReference type="InterPro" id="IPR014756">
    <property type="entry name" value="Ig_E-set"/>
</dbReference>
<dbReference type="GO" id="GO:0005737">
    <property type="term" value="C:cytoplasm"/>
    <property type="evidence" value="ECO:0007669"/>
    <property type="project" value="TreeGrafter"/>
</dbReference>
<gene>
    <name evidence="5" type="ORF">WICANDRAFT_91302</name>
</gene>
<dbReference type="CDD" id="cd02859">
    <property type="entry name" value="E_set_AMPKbeta_like_N"/>
    <property type="match status" value="1"/>
</dbReference>
<keyword evidence="6" id="KW-1185">Reference proteome</keyword>
<feature type="compositionally biased region" description="Polar residues" evidence="3">
    <location>
        <begin position="183"/>
        <end position="208"/>
    </location>
</feature>
<dbReference type="GO" id="GO:0019901">
    <property type="term" value="F:protein kinase binding"/>
    <property type="evidence" value="ECO:0007669"/>
    <property type="project" value="TreeGrafter"/>
</dbReference>
<dbReference type="Proteomes" id="UP000094112">
    <property type="component" value="Unassembled WGS sequence"/>
</dbReference>
<dbReference type="AlphaFoldDB" id="A0A1E3P2U6"/>
<dbReference type="InterPro" id="IPR050827">
    <property type="entry name" value="CRP1_MDG1_kinase"/>
</dbReference>
<proteinExistence type="inferred from homology"/>
<dbReference type="SUPFAM" id="SSF81296">
    <property type="entry name" value="E set domains"/>
    <property type="match status" value="1"/>
</dbReference>
<evidence type="ECO:0000256" key="2">
    <source>
        <dbReference type="ARBA" id="ARBA00038216"/>
    </source>
</evidence>
<dbReference type="RefSeq" id="XP_019038787.1">
    <property type="nucleotide sequence ID" value="XM_019186283.1"/>
</dbReference>
<dbReference type="GO" id="GO:0031588">
    <property type="term" value="C:nucleotide-activated protein kinase complex"/>
    <property type="evidence" value="ECO:0007669"/>
    <property type="project" value="TreeGrafter"/>
</dbReference>
<dbReference type="GeneID" id="30203529"/>
<comment type="similarity">
    <text evidence="2">Belongs to the CRP1/MDG1 family.</text>
</comment>
<dbReference type="GO" id="GO:0007165">
    <property type="term" value="P:signal transduction"/>
    <property type="evidence" value="ECO:0007669"/>
    <property type="project" value="TreeGrafter"/>
</dbReference>
<dbReference type="PANTHER" id="PTHR10343:SF81">
    <property type="entry name" value="CRUCIFORM DNA-RECOGNIZING PROTEIN 1-RELATED"/>
    <property type="match status" value="1"/>
</dbReference>
<accession>A0A1E3P2U6</accession>
<name>A0A1E3P2U6_WICAA</name>
<evidence type="ECO:0000259" key="4">
    <source>
        <dbReference type="Pfam" id="PF16561"/>
    </source>
</evidence>
<dbReference type="GO" id="GO:0005634">
    <property type="term" value="C:nucleus"/>
    <property type="evidence" value="ECO:0007669"/>
    <property type="project" value="TreeGrafter"/>
</dbReference>
<sequence>MPGYTIINFPAESSNQDVQIAGNFTNWQPQVMKYNDSVSRFEYKVNDLVDGSTTGKYNFKFIINGEWRVDKEYPSEFDPSGNENNVILYDYTDDKSASDEYISKLKTEVTQDNEEGPKTPDPTPYNLSTTTTNVQTNSTSDATTATAIATGILPVTEPPTESKTLPAHDKESTVASKAVPKTEPSNGSSQFIPLTETSTEQAPKNESLSIPEPEPHLNLNLELTKNPLD</sequence>
<dbReference type="Pfam" id="PF16561">
    <property type="entry name" value="AMPK1_CBM"/>
    <property type="match status" value="1"/>
</dbReference>
<dbReference type="OrthoDB" id="3981019at2759"/>
<evidence type="ECO:0000313" key="5">
    <source>
        <dbReference type="EMBL" id="ODQ59580.1"/>
    </source>
</evidence>
<evidence type="ECO:0000256" key="1">
    <source>
        <dbReference type="ARBA" id="ARBA00022553"/>
    </source>
</evidence>
<dbReference type="InterPro" id="IPR013783">
    <property type="entry name" value="Ig-like_fold"/>
</dbReference>
<keyword evidence="1" id="KW-0597">Phosphoprotein</keyword>
<dbReference type="EMBL" id="KV454210">
    <property type="protein sequence ID" value="ODQ59580.1"/>
    <property type="molecule type" value="Genomic_DNA"/>
</dbReference>
<dbReference type="STRING" id="683960.A0A1E3P2U6"/>
<feature type="region of interest" description="Disordered" evidence="3">
    <location>
        <begin position="154"/>
        <end position="229"/>
    </location>
</feature>
<reference evidence="5 6" key="1">
    <citation type="journal article" date="2016" name="Proc. Natl. Acad. Sci. U.S.A.">
        <title>Comparative genomics of biotechnologically important yeasts.</title>
        <authorList>
            <person name="Riley R."/>
            <person name="Haridas S."/>
            <person name="Wolfe K.H."/>
            <person name="Lopes M.R."/>
            <person name="Hittinger C.T."/>
            <person name="Goeker M."/>
            <person name="Salamov A.A."/>
            <person name="Wisecaver J.H."/>
            <person name="Long T.M."/>
            <person name="Calvey C.H."/>
            <person name="Aerts A.L."/>
            <person name="Barry K.W."/>
            <person name="Choi C."/>
            <person name="Clum A."/>
            <person name="Coughlan A.Y."/>
            <person name="Deshpande S."/>
            <person name="Douglass A.P."/>
            <person name="Hanson S.J."/>
            <person name="Klenk H.-P."/>
            <person name="LaButti K.M."/>
            <person name="Lapidus A."/>
            <person name="Lindquist E.A."/>
            <person name="Lipzen A.M."/>
            <person name="Meier-Kolthoff J.P."/>
            <person name="Ohm R.A."/>
            <person name="Otillar R.P."/>
            <person name="Pangilinan J.L."/>
            <person name="Peng Y."/>
            <person name="Rokas A."/>
            <person name="Rosa C.A."/>
            <person name="Scheuner C."/>
            <person name="Sibirny A.A."/>
            <person name="Slot J.C."/>
            <person name="Stielow J.B."/>
            <person name="Sun H."/>
            <person name="Kurtzman C.P."/>
            <person name="Blackwell M."/>
            <person name="Grigoriev I.V."/>
            <person name="Jeffries T.W."/>
        </authorList>
    </citation>
    <scope>NUCLEOTIDE SEQUENCE [LARGE SCALE GENOMIC DNA]</scope>
    <source>
        <strain evidence="6">ATCC 58044 / CBS 1984 / NCYC 433 / NRRL Y-366-8</strain>
    </source>
</reference>
<dbReference type="InterPro" id="IPR032640">
    <property type="entry name" value="AMPK1_CBM"/>
</dbReference>
<evidence type="ECO:0000256" key="3">
    <source>
        <dbReference type="SAM" id="MobiDB-lite"/>
    </source>
</evidence>
<feature type="region of interest" description="Disordered" evidence="3">
    <location>
        <begin position="108"/>
        <end position="139"/>
    </location>
</feature>
<dbReference type="PANTHER" id="PTHR10343">
    <property type="entry name" value="5'-AMP-ACTIVATED PROTEIN KINASE , BETA SUBUNIT"/>
    <property type="match status" value="1"/>
</dbReference>
<feature type="compositionally biased region" description="Low complexity" evidence="3">
    <location>
        <begin position="126"/>
        <end position="139"/>
    </location>
</feature>